<organism evidence="4 5">
    <name type="scientific">Tribonema minus</name>
    <dbReference type="NCBI Taxonomy" id="303371"/>
    <lineage>
        <taxon>Eukaryota</taxon>
        <taxon>Sar</taxon>
        <taxon>Stramenopiles</taxon>
        <taxon>Ochrophyta</taxon>
        <taxon>PX clade</taxon>
        <taxon>Xanthophyceae</taxon>
        <taxon>Tribonematales</taxon>
        <taxon>Tribonemataceae</taxon>
        <taxon>Tribonema</taxon>
    </lineage>
</organism>
<evidence type="ECO:0000256" key="2">
    <source>
        <dbReference type="ARBA" id="ARBA00022790"/>
    </source>
</evidence>
<dbReference type="SMART" id="SM00088">
    <property type="entry name" value="PINT"/>
    <property type="match status" value="1"/>
</dbReference>
<dbReference type="InterPro" id="IPR045237">
    <property type="entry name" value="COPS7/eIF3m"/>
</dbReference>
<proteinExistence type="inferred from homology"/>
<comment type="caution">
    <text evidence="4">The sequence shown here is derived from an EMBL/GenBank/DDBJ whole genome shotgun (WGS) entry which is preliminary data.</text>
</comment>
<gene>
    <name evidence="4" type="ORF">JKP88DRAFT_71461</name>
</gene>
<reference evidence="4" key="1">
    <citation type="submission" date="2021-02" db="EMBL/GenBank/DDBJ databases">
        <title>First Annotated Genome of the Yellow-green Alga Tribonema minus.</title>
        <authorList>
            <person name="Mahan K.M."/>
        </authorList>
    </citation>
    <scope>NUCLEOTIDE SEQUENCE</scope>
    <source>
        <strain evidence="4">UTEX B ZZ1240</strain>
    </source>
</reference>
<comment type="similarity">
    <text evidence="1">Belongs to the CSN7/EIF3M family. CSN7 subfamily.</text>
</comment>
<keyword evidence="2" id="KW-0736">Signalosome</keyword>
<name>A0A835YQX8_9STRA</name>
<dbReference type="InterPro" id="IPR000717">
    <property type="entry name" value="PCI_dom"/>
</dbReference>
<evidence type="ECO:0000313" key="5">
    <source>
        <dbReference type="Proteomes" id="UP000664859"/>
    </source>
</evidence>
<dbReference type="PANTHER" id="PTHR15350">
    <property type="entry name" value="COP9 SIGNALOSOME COMPLEX SUBUNIT 7/DENDRITIC CELL PROTEIN GA17"/>
    <property type="match status" value="1"/>
</dbReference>
<dbReference type="AlphaFoldDB" id="A0A835YQX8"/>
<dbReference type="Pfam" id="PF22061">
    <property type="entry name" value="CSN7_HB_subdom"/>
    <property type="match status" value="1"/>
</dbReference>
<accession>A0A835YQX8</accession>
<feature type="domain" description="PCI" evidence="3">
    <location>
        <begin position="1"/>
        <end position="157"/>
    </location>
</feature>
<evidence type="ECO:0000259" key="3">
    <source>
        <dbReference type="PROSITE" id="PS50250"/>
    </source>
</evidence>
<evidence type="ECO:0000256" key="1">
    <source>
        <dbReference type="ARBA" id="ARBA00008482"/>
    </source>
</evidence>
<sequence length="205" mass="22312">MAEDGGAAGLEQYCLLAKTAKGRACVALIQKVMADKKIFVFGELLAMPNVQGLRGTEHEPYLRLLELFAYGVYGDHKAAGGALPQLSDAMTEKLRMLTVVALANTSRVVPYGKLQEALGVSSVRVVEDVVLDAMYAGLLQCRLDQRAGTLRVQHVTPRDVRPEEIDSMIATLDMWAGATDRALRGLRKGVNSAKAAWKAEEVQQR</sequence>
<dbReference type="PROSITE" id="PS50250">
    <property type="entry name" value="PCI"/>
    <property type="match status" value="1"/>
</dbReference>
<dbReference type="PANTHER" id="PTHR15350:SF5">
    <property type="entry name" value="COP9 SIGNALOSOME COMPLEX SUBUNIT 7"/>
    <property type="match status" value="1"/>
</dbReference>
<dbReference type="GO" id="GO:0008180">
    <property type="term" value="C:COP9 signalosome"/>
    <property type="evidence" value="ECO:0007669"/>
    <property type="project" value="UniProtKB-KW"/>
</dbReference>
<dbReference type="OrthoDB" id="10265275at2759"/>
<keyword evidence="5" id="KW-1185">Reference proteome</keyword>
<dbReference type="EMBL" id="JAFCMP010000434">
    <property type="protein sequence ID" value="KAG5179926.1"/>
    <property type="molecule type" value="Genomic_DNA"/>
</dbReference>
<protein>
    <recommendedName>
        <fullName evidence="3">PCI domain-containing protein</fullName>
    </recommendedName>
</protein>
<evidence type="ECO:0000313" key="4">
    <source>
        <dbReference type="EMBL" id="KAG5179926.1"/>
    </source>
</evidence>
<dbReference type="Pfam" id="PF01399">
    <property type="entry name" value="PCI"/>
    <property type="match status" value="1"/>
</dbReference>
<dbReference type="Proteomes" id="UP000664859">
    <property type="component" value="Unassembled WGS sequence"/>
</dbReference>
<feature type="non-terminal residue" evidence="4">
    <location>
        <position position="1"/>
    </location>
</feature>